<dbReference type="EMBL" id="JBHPKH010000125">
    <property type="protein sequence ID" value="MFC1573327.1"/>
    <property type="molecule type" value="Genomic_DNA"/>
</dbReference>
<reference evidence="2 3" key="1">
    <citation type="submission" date="2024-09" db="EMBL/GenBank/DDBJ databases">
        <authorList>
            <person name="D'Angelo T."/>
        </authorList>
    </citation>
    <scope>NUCLEOTIDE SEQUENCE [LARGE SCALE GENOMIC DNA]</scope>
    <source>
        <strain evidence="2">SAG AM-320-E07</strain>
    </source>
</reference>
<protein>
    <submittedName>
        <fullName evidence="2">T9SS type A sorting domain-containing protein</fullName>
    </submittedName>
</protein>
<gene>
    <name evidence="2" type="ORF">ACFL6M_06980</name>
</gene>
<keyword evidence="3" id="KW-1185">Reference proteome</keyword>
<accession>A0ABV6YLY1</accession>
<dbReference type="Proteomes" id="UP001593833">
    <property type="component" value="Unassembled WGS sequence"/>
</dbReference>
<feature type="domain" description="FlgD/Vpr Ig-like" evidence="1">
    <location>
        <begin position="129"/>
        <end position="180"/>
    </location>
</feature>
<dbReference type="InterPro" id="IPR026444">
    <property type="entry name" value="Secre_tail"/>
</dbReference>
<organism evidence="2 3">
    <name type="scientific">Eiseniibacteriota bacterium</name>
    <dbReference type="NCBI Taxonomy" id="2212470"/>
    <lineage>
        <taxon>Bacteria</taxon>
        <taxon>Candidatus Eiseniibacteriota</taxon>
    </lineage>
</organism>
<name>A0ABV6YLY1_UNCEI</name>
<dbReference type="Gene3D" id="2.60.40.4070">
    <property type="match status" value="1"/>
</dbReference>
<proteinExistence type="predicted"/>
<evidence type="ECO:0000259" key="1">
    <source>
        <dbReference type="Pfam" id="PF13860"/>
    </source>
</evidence>
<evidence type="ECO:0000313" key="3">
    <source>
        <dbReference type="Proteomes" id="UP001593833"/>
    </source>
</evidence>
<sequence length="194" mass="21700">MHQHRQLVTLLVGILLLPILPGADVYADPGEDGPDRSTHQLSFSVIGMAGSPGVSETYRTNGTLGQSTPVGLGVSNDYELSAGFWRRLYYYLPVEEPVIGRIFRNALYQNLPNPFRVSTAIRYRVGHISPVELSLHDVSGRRIRTLIRDQFEPGEYTIIWDGKDDSGAETAAGVYFYKFKTDSYSAVRKMMVLK</sequence>
<dbReference type="Pfam" id="PF13860">
    <property type="entry name" value="FlgD_ig"/>
    <property type="match status" value="1"/>
</dbReference>
<evidence type="ECO:0000313" key="2">
    <source>
        <dbReference type="EMBL" id="MFC1573327.1"/>
    </source>
</evidence>
<dbReference type="NCBIfam" id="TIGR04183">
    <property type="entry name" value="Por_Secre_tail"/>
    <property type="match status" value="1"/>
</dbReference>
<comment type="caution">
    <text evidence="2">The sequence shown here is derived from an EMBL/GenBank/DDBJ whole genome shotgun (WGS) entry which is preliminary data.</text>
</comment>
<dbReference type="InterPro" id="IPR025965">
    <property type="entry name" value="FlgD/Vpr_Ig-like"/>
</dbReference>